<dbReference type="InterPro" id="IPR043595">
    <property type="entry name" value="FaeB/C/D"/>
</dbReference>
<comment type="subcellular location">
    <subcellularLocation>
        <location evidence="1">Secreted</location>
    </subcellularLocation>
</comment>
<accession>A0A2T6KJV7</accession>
<feature type="chain" id="PRO_5015537114" evidence="8">
    <location>
        <begin position="20"/>
        <end position="275"/>
    </location>
</feature>
<proteinExistence type="predicted"/>
<feature type="signal peptide" evidence="8">
    <location>
        <begin position="1"/>
        <end position="19"/>
    </location>
</feature>
<keyword evidence="6" id="KW-0119">Carbohydrate metabolism</keyword>
<dbReference type="RefSeq" id="WP_245882607.1">
    <property type="nucleotide sequence ID" value="NZ_QBUD01000003.1"/>
</dbReference>
<dbReference type="EMBL" id="QBUD01000003">
    <property type="protein sequence ID" value="PUB16254.1"/>
    <property type="molecule type" value="Genomic_DNA"/>
</dbReference>
<keyword evidence="4 8" id="KW-0732">Signal</keyword>
<reference evidence="10 11" key="1">
    <citation type="submission" date="2018-04" db="EMBL/GenBank/DDBJ databases">
        <title>Genomic Encyclopedia of Archaeal and Bacterial Type Strains, Phase II (KMG-II): from individual species to whole genera.</title>
        <authorList>
            <person name="Goeker M."/>
        </authorList>
    </citation>
    <scope>NUCLEOTIDE SEQUENCE [LARGE SCALE GENOMIC DNA]</scope>
    <source>
        <strain evidence="10 11">DSM 29955</strain>
    </source>
</reference>
<protein>
    <submittedName>
        <fullName evidence="10">Polyhydroxybutyrate depolymerase</fullName>
    </submittedName>
</protein>
<feature type="domain" description="Peptidase S9 prolyl oligopeptidase catalytic" evidence="9">
    <location>
        <begin position="71"/>
        <end position="159"/>
    </location>
</feature>
<evidence type="ECO:0000256" key="8">
    <source>
        <dbReference type="SAM" id="SignalP"/>
    </source>
</evidence>
<dbReference type="InterPro" id="IPR001375">
    <property type="entry name" value="Peptidase_S9_cat"/>
</dbReference>
<keyword evidence="3" id="KW-0858">Xylan degradation</keyword>
<dbReference type="Proteomes" id="UP000244523">
    <property type="component" value="Unassembled WGS sequence"/>
</dbReference>
<dbReference type="SUPFAM" id="SSF53474">
    <property type="entry name" value="alpha/beta-Hydrolases"/>
    <property type="match status" value="1"/>
</dbReference>
<organism evidence="10 11">
    <name type="scientific">Yoonia sediminilitoris</name>
    <dbReference type="NCBI Taxonomy" id="1286148"/>
    <lineage>
        <taxon>Bacteria</taxon>
        <taxon>Pseudomonadati</taxon>
        <taxon>Pseudomonadota</taxon>
        <taxon>Alphaproteobacteria</taxon>
        <taxon>Rhodobacterales</taxon>
        <taxon>Paracoccaceae</taxon>
        <taxon>Yoonia</taxon>
    </lineage>
</organism>
<comment type="caution">
    <text evidence="10">The sequence shown here is derived from an EMBL/GenBank/DDBJ whole genome shotgun (WGS) entry which is preliminary data.</text>
</comment>
<evidence type="ECO:0000256" key="7">
    <source>
        <dbReference type="ARBA" id="ARBA00023326"/>
    </source>
</evidence>
<dbReference type="Gene3D" id="3.40.50.1820">
    <property type="entry name" value="alpha/beta hydrolase"/>
    <property type="match status" value="1"/>
</dbReference>
<dbReference type="PANTHER" id="PTHR38050">
    <property type="match status" value="1"/>
</dbReference>
<evidence type="ECO:0000256" key="4">
    <source>
        <dbReference type="ARBA" id="ARBA00022729"/>
    </source>
</evidence>
<dbReference type="GO" id="GO:0005576">
    <property type="term" value="C:extracellular region"/>
    <property type="evidence" value="ECO:0007669"/>
    <property type="project" value="UniProtKB-SubCell"/>
</dbReference>
<dbReference type="GO" id="GO:0008236">
    <property type="term" value="F:serine-type peptidase activity"/>
    <property type="evidence" value="ECO:0007669"/>
    <property type="project" value="InterPro"/>
</dbReference>
<evidence type="ECO:0000259" key="9">
    <source>
        <dbReference type="Pfam" id="PF00326"/>
    </source>
</evidence>
<dbReference type="PANTHER" id="PTHR38050:SF2">
    <property type="entry name" value="FERULOYL ESTERASE C-RELATED"/>
    <property type="match status" value="1"/>
</dbReference>
<dbReference type="GO" id="GO:0030600">
    <property type="term" value="F:feruloyl esterase activity"/>
    <property type="evidence" value="ECO:0007669"/>
    <property type="project" value="InterPro"/>
</dbReference>
<evidence type="ECO:0000256" key="1">
    <source>
        <dbReference type="ARBA" id="ARBA00004613"/>
    </source>
</evidence>
<evidence type="ECO:0000256" key="2">
    <source>
        <dbReference type="ARBA" id="ARBA00022525"/>
    </source>
</evidence>
<keyword evidence="7" id="KW-0624">Polysaccharide degradation</keyword>
<dbReference type="InterPro" id="IPR029058">
    <property type="entry name" value="AB_hydrolase_fold"/>
</dbReference>
<dbReference type="AlphaFoldDB" id="A0A2T6KJV7"/>
<keyword evidence="2" id="KW-0964">Secreted</keyword>
<keyword evidence="11" id="KW-1185">Reference proteome</keyword>
<evidence type="ECO:0000256" key="6">
    <source>
        <dbReference type="ARBA" id="ARBA00023277"/>
    </source>
</evidence>
<evidence type="ECO:0000313" key="11">
    <source>
        <dbReference type="Proteomes" id="UP000244523"/>
    </source>
</evidence>
<gene>
    <name evidence="10" type="ORF">C8N45_103108</name>
</gene>
<evidence type="ECO:0000313" key="10">
    <source>
        <dbReference type="EMBL" id="PUB16254.1"/>
    </source>
</evidence>
<keyword evidence="5" id="KW-0378">Hydrolase</keyword>
<dbReference type="Pfam" id="PF00326">
    <property type="entry name" value="Peptidase_S9"/>
    <property type="match status" value="1"/>
</dbReference>
<sequence>MRGWLTAAAFAAFGTSLQAACTEQADACVVTTGTYHIALPDTPDKAPAILWLHGAGGTGAGALRNRGMVDTLIARGYAVIGANGQDRPGRFGTGWYFHPDRPKNRDDIAYLASVADDAAARFGLDRSAMILAGFSVGGSMTSYLACAEPDMFAAYAPVGGSFWKPEPAACNGPVRLMQTHGWKDQTVPLEGRPLGGGRIYQGDVWQAMQVWRAENACDMLRPDTFTMTDRFWRRKWEDCMPGTALEFALHPGGHGIPRGWTAMTLDWFEGLEAEE</sequence>
<evidence type="ECO:0000256" key="5">
    <source>
        <dbReference type="ARBA" id="ARBA00022801"/>
    </source>
</evidence>
<dbReference type="GO" id="GO:0006508">
    <property type="term" value="P:proteolysis"/>
    <property type="evidence" value="ECO:0007669"/>
    <property type="project" value="InterPro"/>
</dbReference>
<evidence type="ECO:0000256" key="3">
    <source>
        <dbReference type="ARBA" id="ARBA00022651"/>
    </source>
</evidence>
<name>A0A2T6KJV7_9RHOB</name>
<dbReference type="GO" id="GO:0045493">
    <property type="term" value="P:xylan catabolic process"/>
    <property type="evidence" value="ECO:0007669"/>
    <property type="project" value="UniProtKB-KW"/>
</dbReference>